<feature type="region of interest" description="Disordered" evidence="1">
    <location>
        <begin position="1"/>
        <end position="51"/>
    </location>
</feature>
<dbReference type="Proteomes" id="UP001589575">
    <property type="component" value="Unassembled WGS sequence"/>
</dbReference>
<feature type="compositionally biased region" description="Low complexity" evidence="1">
    <location>
        <begin position="71"/>
        <end position="89"/>
    </location>
</feature>
<gene>
    <name evidence="2" type="ORF">ACFFX0_22030</name>
</gene>
<comment type="caution">
    <text evidence="2">The sequence shown here is derived from an EMBL/GenBank/DDBJ whole genome shotgun (WGS) entry which is preliminary data.</text>
</comment>
<feature type="region of interest" description="Disordered" evidence="1">
    <location>
        <begin position="64"/>
        <end position="106"/>
    </location>
</feature>
<dbReference type="EMBL" id="JBHMFI010000001">
    <property type="protein sequence ID" value="MFB9073734.1"/>
    <property type="molecule type" value="Genomic_DNA"/>
</dbReference>
<accession>A0ABV5G499</accession>
<sequence>MPGSARMPSWWSTRTPRGSPRGRRPGRSRPGSNAATPCSRSSCRSTMGGWNRCPSCWPTRCTGRTARWTTRQPSSRSPPGRPPRNSSSPPRRRTPSADLMVTGALA</sequence>
<feature type="compositionally biased region" description="Polar residues" evidence="1">
    <location>
        <begin position="33"/>
        <end position="45"/>
    </location>
</feature>
<evidence type="ECO:0000256" key="1">
    <source>
        <dbReference type="SAM" id="MobiDB-lite"/>
    </source>
</evidence>
<name>A0ABV5G499_9MICC</name>
<proteinExistence type="predicted"/>
<keyword evidence="3" id="KW-1185">Reference proteome</keyword>
<evidence type="ECO:0000313" key="2">
    <source>
        <dbReference type="EMBL" id="MFB9073734.1"/>
    </source>
</evidence>
<reference evidence="2 3" key="1">
    <citation type="submission" date="2024-09" db="EMBL/GenBank/DDBJ databases">
        <authorList>
            <person name="Sun Q."/>
            <person name="Mori K."/>
        </authorList>
    </citation>
    <scope>NUCLEOTIDE SEQUENCE [LARGE SCALE GENOMIC DNA]</scope>
    <source>
        <strain evidence="2 3">CCM 7609</strain>
    </source>
</reference>
<organism evidence="2 3">
    <name type="scientific">Citricoccus parietis</name>
    <dbReference type="NCBI Taxonomy" id="592307"/>
    <lineage>
        <taxon>Bacteria</taxon>
        <taxon>Bacillati</taxon>
        <taxon>Actinomycetota</taxon>
        <taxon>Actinomycetes</taxon>
        <taxon>Micrococcales</taxon>
        <taxon>Micrococcaceae</taxon>
        <taxon>Citricoccus</taxon>
    </lineage>
</organism>
<evidence type="ECO:0000313" key="3">
    <source>
        <dbReference type="Proteomes" id="UP001589575"/>
    </source>
</evidence>
<protein>
    <submittedName>
        <fullName evidence="2">Uncharacterized protein</fullName>
    </submittedName>
</protein>